<gene>
    <name evidence="1" type="ordered locus">RLO149_c010770</name>
</gene>
<dbReference type="Proteomes" id="UP000001353">
    <property type="component" value="Chromosome"/>
</dbReference>
<accession>F7ZB91</accession>
<organism evidence="1 2">
    <name type="scientific">Roseobacter litoralis (strain ATCC 49566 / DSM 6996 / JCM 21268 / NBRC 15278 / OCh 149)</name>
    <dbReference type="NCBI Taxonomy" id="391595"/>
    <lineage>
        <taxon>Bacteria</taxon>
        <taxon>Pseudomonadati</taxon>
        <taxon>Pseudomonadota</taxon>
        <taxon>Alphaproteobacteria</taxon>
        <taxon>Rhodobacterales</taxon>
        <taxon>Roseobacteraceae</taxon>
        <taxon>Roseobacter</taxon>
    </lineage>
</organism>
<name>F7ZB91_ROSLO</name>
<dbReference type="EMBL" id="CP002623">
    <property type="protein sequence ID" value="AEI93084.1"/>
    <property type="molecule type" value="Genomic_DNA"/>
</dbReference>
<dbReference type="KEGG" id="rli:RLO149_c010770"/>
<proteinExistence type="predicted"/>
<evidence type="ECO:0000313" key="1">
    <source>
        <dbReference type="EMBL" id="AEI93084.1"/>
    </source>
</evidence>
<evidence type="ECO:0000313" key="2">
    <source>
        <dbReference type="Proteomes" id="UP000001353"/>
    </source>
</evidence>
<sequence>MLCSMYMLPRKTTRIEISQDTLDALIAEKERTGFGAAKIFQYAKSLDLVGATSNLTSGMIVAWMSGKSRSAHAENIVAVTQAYRSIVFESELPCDANERRLVLITDGVDDELQVFLSARTTSVRKLIVGDASAPEGLTENKLKRLARGRESLILLSHLRFIRKAMNIWGD</sequence>
<protein>
    <submittedName>
        <fullName evidence="1">Uncharacterized protein</fullName>
    </submittedName>
</protein>
<dbReference type="AlphaFoldDB" id="F7ZB91"/>
<dbReference type="STRING" id="391595.RLO149_c010770"/>
<reference evidence="1 2" key="1">
    <citation type="journal article" date="2011" name="BMC Genomics">
        <title>Comparative genome analysis and genome-guided physiological analysis of Roseobacter litoralis.</title>
        <authorList>
            <person name="Kalhoefer D."/>
            <person name="Thole S."/>
            <person name="Voget S."/>
            <person name="Lehmann R."/>
            <person name="Liesegang H."/>
            <person name="Wollher A."/>
            <person name="Daniel R."/>
            <person name="Simon M."/>
            <person name="Brinkhoff T."/>
        </authorList>
    </citation>
    <scope>NUCLEOTIDE SEQUENCE [LARGE SCALE GENOMIC DNA]</scope>
    <source>
        <strain evidence="2">ATCC 49566 / DSM 6996 / JCM 21268 / NBRC 15278 / OCh 149</strain>
    </source>
</reference>
<keyword evidence="2" id="KW-1185">Reference proteome</keyword>
<dbReference type="HOGENOM" id="CLU_1569513_0_0_5"/>